<dbReference type="EMBL" id="FTPL01000001">
    <property type="protein sequence ID" value="SIT70291.1"/>
    <property type="molecule type" value="Genomic_DNA"/>
</dbReference>
<evidence type="ECO:0000313" key="9">
    <source>
        <dbReference type="EMBL" id="SIT70291.1"/>
    </source>
</evidence>
<dbReference type="GO" id="GO:0016491">
    <property type="term" value="F:oxidoreductase activity"/>
    <property type="evidence" value="ECO:0007669"/>
    <property type="project" value="UniProtKB-KW"/>
</dbReference>
<organism evidence="9 10">
    <name type="scientific">Edaphobacillus lindanitolerans</name>
    <dbReference type="NCBI Taxonomy" id="550447"/>
    <lineage>
        <taxon>Bacteria</taxon>
        <taxon>Bacillati</taxon>
        <taxon>Bacillota</taxon>
        <taxon>Bacilli</taxon>
        <taxon>Bacillales</taxon>
        <taxon>Bacillaceae</taxon>
        <taxon>Edaphobacillus</taxon>
    </lineage>
</organism>
<feature type="domain" description="Nitroreductase" evidence="8">
    <location>
        <begin position="15"/>
        <end position="170"/>
    </location>
</feature>
<evidence type="ECO:0000256" key="2">
    <source>
        <dbReference type="ARBA" id="ARBA00007118"/>
    </source>
</evidence>
<dbReference type="CDD" id="cd02135">
    <property type="entry name" value="YdjA-like"/>
    <property type="match status" value="1"/>
</dbReference>
<evidence type="ECO:0000256" key="3">
    <source>
        <dbReference type="ARBA" id="ARBA00022630"/>
    </source>
</evidence>
<comment type="cofactor">
    <cofactor evidence="1">
        <name>FMN</name>
        <dbReference type="ChEBI" id="CHEBI:58210"/>
    </cofactor>
</comment>
<dbReference type="PANTHER" id="PTHR43821:SF1">
    <property type="entry name" value="NAD(P)H NITROREDUCTASE YDJA-RELATED"/>
    <property type="match status" value="1"/>
</dbReference>
<keyword evidence="3" id="KW-0285">Flavoprotein</keyword>
<evidence type="ECO:0000256" key="6">
    <source>
        <dbReference type="ARBA" id="ARBA00023002"/>
    </source>
</evidence>
<name>A0A1U7PJH1_9BACI</name>
<evidence type="ECO:0000256" key="7">
    <source>
        <dbReference type="ARBA" id="ARBA00023027"/>
    </source>
</evidence>
<dbReference type="SUPFAM" id="SSF55469">
    <property type="entry name" value="FMN-dependent nitroreductase-like"/>
    <property type="match status" value="1"/>
</dbReference>
<dbReference type="InterPro" id="IPR000415">
    <property type="entry name" value="Nitroreductase-like"/>
</dbReference>
<dbReference type="AlphaFoldDB" id="A0A1U7PJH1"/>
<proteinExistence type="inferred from homology"/>
<evidence type="ECO:0000256" key="5">
    <source>
        <dbReference type="ARBA" id="ARBA00022857"/>
    </source>
</evidence>
<comment type="similarity">
    <text evidence="2">Belongs to the nitroreductase family.</text>
</comment>
<evidence type="ECO:0000259" key="8">
    <source>
        <dbReference type="Pfam" id="PF00881"/>
    </source>
</evidence>
<evidence type="ECO:0000256" key="4">
    <source>
        <dbReference type="ARBA" id="ARBA00022643"/>
    </source>
</evidence>
<dbReference type="InterPro" id="IPR026021">
    <property type="entry name" value="YdjA-like"/>
</dbReference>
<dbReference type="RefSeq" id="WP_076756857.1">
    <property type="nucleotide sequence ID" value="NZ_FTPL01000001.1"/>
</dbReference>
<accession>A0A1U7PJH1</accession>
<evidence type="ECO:0000256" key="1">
    <source>
        <dbReference type="ARBA" id="ARBA00001917"/>
    </source>
</evidence>
<dbReference type="InterPro" id="IPR029479">
    <property type="entry name" value="Nitroreductase"/>
</dbReference>
<sequence>MNPTSRSMSVREAVTERRSIKKFNGETVSREAIMEILSDSRFAPNHGKREPWRFVVGAGENLKDIQELIREFALPAWREMSPEALELQSGKFMNPGAILFAIVPMDARQKERLEDYTAIAAFMQNAQLLAWEKGIGTCIKTPAYLDHPKFREALGAKTGERVIAMLQFGHYDALPKEWPHTPIEDKVTFYSAAGSASDTSK</sequence>
<dbReference type="Pfam" id="PF00881">
    <property type="entry name" value="Nitroreductase"/>
    <property type="match status" value="1"/>
</dbReference>
<keyword evidence="10" id="KW-1185">Reference proteome</keyword>
<dbReference type="STRING" id="550447.SAMN05428946_0591"/>
<dbReference type="InterPro" id="IPR052530">
    <property type="entry name" value="NAD(P)H_nitroreductase"/>
</dbReference>
<keyword evidence="4" id="KW-0288">FMN</keyword>
<dbReference type="OrthoDB" id="9804207at2"/>
<keyword evidence="5" id="KW-0521">NADP</keyword>
<evidence type="ECO:0000313" key="10">
    <source>
        <dbReference type="Proteomes" id="UP000187550"/>
    </source>
</evidence>
<keyword evidence="6" id="KW-0560">Oxidoreductase</keyword>
<dbReference type="Proteomes" id="UP000187550">
    <property type="component" value="Unassembled WGS sequence"/>
</dbReference>
<gene>
    <name evidence="9" type="ORF">SAMN05428946_0591</name>
</gene>
<dbReference type="PANTHER" id="PTHR43821">
    <property type="entry name" value="NAD(P)H NITROREDUCTASE YDJA-RELATED"/>
    <property type="match status" value="1"/>
</dbReference>
<protein>
    <submittedName>
        <fullName evidence="9">Nitroreductase</fullName>
    </submittedName>
</protein>
<dbReference type="Gene3D" id="3.40.109.10">
    <property type="entry name" value="NADH Oxidase"/>
    <property type="match status" value="1"/>
</dbReference>
<keyword evidence="7" id="KW-0520">NAD</keyword>
<reference evidence="10" key="1">
    <citation type="submission" date="2017-01" db="EMBL/GenBank/DDBJ databases">
        <authorList>
            <person name="Varghese N."/>
            <person name="Submissions S."/>
        </authorList>
    </citation>
    <scope>NUCLEOTIDE SEQUENCE [LARGE SCALE GENOMIC DNA]</scope>
    <source>
        <strain evidence="10">MNA4</strain>
    </source>
</reference>